<reference evidence="16" key="1">
    <citation type="submission" date="2025-08" db="UniProtKB">
        <authorList>
            <consortium name="Ensembl"/>
        </authorList>
    </citation>
    <scope>IDENTIFICATION</scope>
</reference>
<keyword evidence="4 14" id="KW-0812">Transmembrane</keyword>
<evidence type="ECO:0000256" key="9">
    <source>
        <dbReference type="ARBA" id="ARBA00022989"/>
    </source>
</evidence>
<dbReference type="GO" id="GO:0005886">
    <property type="term" value="C:plasma membrane"/>
    <property type="evidence" value="ECO:0007669"/>
    <property type="project" value="UniProtKB-SubCell"/>
</dbReference>
<dbReference type="InterPro" id="IPR020894">
    <property type="entry name" value="Cadherin_CS"/>
</dbReference>
<dbReference type="PANTHER" id="PTHR24025:SF29">
    <property type="entry name" value="DESMOGLEIN-2-LIKE-RELATED"/>
    <property type="match status" value="1"/>
</dbReference>
<dbReference type="STRING" id="409849.ENSPMGP00000021839"/>
<dbReference type="GO" id="GO:0030057">
    <property type="term" value="C:desmosome"/>
    <property type="evidence" value="ECO:0007669"/>
    <property type="project" value="UniProtKB-SubCell"/>
</dbReference>
<dbReference type="Pfam" id="PF01049">
    <property type="entry name" value="CADH_Y-type_LIR"/>
    <property type="match status" value="1"/>
</dbReference>
<feature type="compositionally biased region" description="Polar residues" evidence="13">
    <location>
        <begin position="751"/>
        <end position="776"/>
    </location>
</feature>
<dbReference type="InterPro" id="IPR000233">
    <property type="entry name" value="Cadherin_Y-type_LIR"/>
</dbReference>
<evidence type="ECO:0000256" key="11">
    <source>
        <dbReference type="ARBA" id="ARBA00023180"/>
    </source>
</evidence>
<reference evidence="16" key="2">
    <citation type="submission" date="2025-09" db="UniProtKB">
        <authorList>
            <consortium name="Ensembl"/>
        </authorList>
    </citation>
    <scope>IDENTIFICATION</scope>
</reference>
<evidence type="ECO:0000313" key="16">
    <source>
        <dbReference type="Ensembl" id="ENSPMGP00000021839.1"/>
    </source>
</evidence>
<dbReference type="GO" id="GO:0007156">
    <property type="term" value="P:homophilic cell adhesion via plasma membrane adhesion molecules"/>
    <property type="evidence" value="ECO:0007669"/>
    <property type="project" value="InterPro"/>
</dbReference>
<evidence type="ECO:0000256" key="5">
    <source>
        <dbReference type="ARBA" id="ARBA00022737"/>
    </source>
</evidence>
<feature type="compositionally biased region" description="Low complexity" evidence="13">
    <location>
        <begin position="728"/>
        <end position="741"/>
    </location>
</feature>
<comment type="subcellular location">
    <subcellularLocation>
        <location evidence="2">Cell junction</location>
        <location evidence="2">Desmosome</location>
    </subcellularLocation>
    <subcellularLocation>
        <location evidence="1">Cell membrane</location>
    </subcellularLocation>
</comment>
<dbReference type="InterPro" id="IPR009122">
    <property type="entry name" value="Desmosomal_cadherin"/>
</dbReference>
<dbReference type="GO" id="GO:0005509">
    <property type="term" value="F:calcium ion binding"/>
    <property type="evidence" value="ECO:0007669"/>
    <property type="project" value="UniProtKB-UniRule"/>
</dbReference>
<dbReference type="CDD" id="cd11304">
    <property type="entry name" value="Cadherin_repeat"/>
    <property type="match status" value="1"/>
</dbReference>
<keyword evidence="7" id="KW-0130">Cell adhesion</keyword>
<dbReference type="Gene3D" id="2.60.40.60">
    <property type="entry name" value="Cadherins"/>
    <property type="match status" value="2"/>
</dbReference>
<feature type="transmembrane region" description="Helical" evidence="14">
    <location>
        <begin position="267"/>
        <end position="293"/>
    </location>
</feature>
<evidence type="ECO:0000259" key="15">
    <source>
        <dbReference type="PROSITE" id="PS50268"/>
    </source>
</evidence>
<dbReference type="GO" id="GO:0002009">
    <property type="term" value="P:morphogenesis of an epithelium"/>
    <property type="evidence" value="ECO:0007669"/>
    <property type="project" value="UniProtKB-ARBA"/>
</dbReference>
<protein>
    <recommendedName>
        <fullName evidence="15">Cadherin domain-containing protein</fullName>
    </recommendedName>
</protein>
<keyword evidence="10 14" id="KW-0472">Membrane</keyword>
<dbReference type="InterPro" id="IPR015919">
    <property type="entry name" value="Cadherin-like_sf"/>
</dbReference>
<dbReference type="Proteomes" id="UP000261520">
    <property type="component" value="Unplaced"/>
</dbReference>
<evidence type="ECO:0000256" key="13">
    <source>
        <dbReference type="SAM" id="MobiDB-lite"/>
    </source>
</evidence>
<organism evidence="16 17">
    <name type="scientific">Periophthalmus magnuspinnatus</name>
    <dbReference type="NCBI Taxonomy" id="409849"/>
    <lineage>
        <taxon>Eukaryota</taxon>
        <taxon>Metazoa</taxon>
        <taxon>Chordata</taxon>
        <taxon>Craniata</taxon>
        <taxon>Vertebrata</taxon>
        <taxon>Euteleostomi</taxon>
        <taxon>Actinopterygii</taxon>
        <taxon>Neopterygii</taxon>
        <taxon>Teleostei</taxon>
        <taxon>Neoteleostei</taxon>
        <taxon>Acanthomorphata</taxon>
        <taxon>Gobiaria</taxon>
        <taxon>Gobiiformes</taxon>
        <taxon>Gobioidei</taxon>
        <taxon>Gobiidae</taxon>
        <taxon>Oxudercinae</taxon>
        <taxon>Periophthalmus</taxon>
    </lineage>
</organism>
<evidence type="ECO:0000256" key="7">
    <source>
        <dbReference type="ARBA" id="ARBA00022889"/>
    </source>
</evidence>
<feature type="region of interest" description="Disordered" evidence="13">
    <location>
        <begin position="728"/>
        <end position="778"/>
    </location>
</feature>
<dbReference type="Ensembl" id="ENSPMGT00000023264.1">
    <property type="protein sequence ID" value="ENSPMGP00000021839.1"/>
    <property type="gene ID" value="ENSPMGG00000017691.1"/>
</dbReference>
<name>A0A3B4AZD5_9GOBI</name>
<keyword evidence="5" id="KW-0677">Repeat</keyword>
<keyword evidence="11" id="KW-0325">Glycoprotein</keyword>
<evidence type="ECO:0000256" key="1">
    <source>
        <dbReference type="ARBA" id="ARBA00004236"/>
    </source>
</evidence>
<evidence type="ECO:0000256" key="12">
    <source>
        <dbReference type="PROSITE-ProRule" id="PRU00043"/>
    </source>
</evidence>
<keyword evidence="6 12" id="KW-0106">Calcium</keyword>
<keyword evidence="9 14" id="KW-1133">Transmembrane helix</keyword>
<dbReference type="PRINTS" id="PR01818">
    <property type="entry name" value="DESMOCADHERN"/>
</dbReference>
<dbReference type="PROSITE" id="PS50268">
    <property type="entry name" value="CADHERIN_2"/>
    <property type="match status" value="1"/>
</dbReference>
<evidence type="ECO:0000256" key="8">
    <source>
        <dbReference type="ARBA" id="ARBA00022949"/>
    </source>
</evidence>
<sequence>FIFLTLQAIDYEDIKHLDLGILIKNKAPIELSELETNIYEVKIIVENEPEGPQFDPKVKAIPISEGGTTINIKNTIGYYPAIDQDTGKQAENVRYVKGTDPGNWLIIDPVTADIKLNKLPDRESPLLVNGTYYAEVLYMPAKTVTGTLAIQVEDFNDHCPTLTSPVQTLCLSDDAVLVTAHDEDAFPNGPPFHFTIIPEHTQDTARILRSEESLWPGVYEVEFIVTDQQGESCPEPQRVLVQVCTCGDGVKCGKQGGNGQPEKEVEFGPAGICMLFLGLLLLLLIPLLALFCFCGRTWGMPGAFTEMPFDTKSHLINYHTEGQGENTVRDVPLINMQTTQIDGNMLNMSMGGTQISNMDLQQRTEMSREVINGYYQGYGASQMEGTWRGLSQFGGSAFQSEYMSRERETGIFDGMALPYHYLGQYYNQVSVPNTSLCVPQKMQSSETQTGKDNLLVYDYEGQGSSAGSLGSCSSLALDKDLHFLDDLDFKFKTLAKVCGGKTQGKVRAPAPPTTFISTSIRSHTGVSSVVAPGPLPVPTSLPIPKAEVISSSSEVGESSEHAQTITITEASREASGGPAPQASQAPQAAQAPQGQMLLLQQQPHLYYTTAPVLQSMHYMIQPPVQNTGLLREASGPNMQSVILVNSPQNVPAQGLVMQGQTVMQGPSVGQTGPGMVLVEKAQGPGASLSSSPTMMLVEGKGPSGSNQVLKNLVQPGLSGSQAVLVVGSGSAQGQQPGAKSSLSRGFFGPQRTLNKSSSSSTQNITGNSTPSSSQRVVVQETREVIKTNL</sequence>
<dbReference type="PROSITE" id="PS00232">
    <property type="entry name" value="CADHERIN_1"/>
    <property type="match status" value="1"/>
</dbReference>
<dbReference type="PANTHER" id="PTHR24025">
    <property type="entry name" value="DESMOGLEIN FAMILY MEMBER"/>
    <property type="match status" value="1"/>
</dbReference>
<keyword evidence="3" id="KW-1003">Cell membrane</keyword>
<feature type="compositionally biased region" description="Low complexity" evidence="13">
    <location>
        <begin position="574"/>
        <end position="590"/>
    </location>
</feature>
<dbReference type="InterPro" id="IPR027397">
    <property type="entry name" value="Catenin-bd_sf"/>
</dbReference>
<evidence type="ECO:0000256" key="4">
    <source>
        <dbReference type="ARBA" id="ARBA00022692"/>
    </source>
</evidence>
<keyword evidence="17" id="KW-1185">Reference proteome</keyword>
<dbReference type="SUPFAM" id="SSF49313">
    <property type="entry name" value="Cadherin-like"/>
    <property type="match status" value="2"/>
</dbReference>
<dbReference type="Gene3D" id="4.10.900.10">
    <property type="entry name" value="TCF3-CBD (Catenin binding domain)"/>
    <property type="match status" value="1"/>
</dbReference>
<dbReference type="InterPro" id="IPR002126">
    <property type="entry name" value="Cadherin-like_dom"/>
</dbReference>
<proteinExistence type="predicted"/>
<evidence type="ECO:0000313" key="17">
    <source>
        <dbReference type="Proteomes" id="UP000261520"/>
    </source>
</evidence>
<feature type="domain" description="Cadherin" evidence="15">
    <location>
        <begin position="67"/>
        <end position="162"/>
    </location>
</feature>
<evidence type="ECO:0000256" key="6">
    <source>
        <dbReference type="ARBA" id="ARBA00022837"/>
    </source>
</evidence>
<dbReference type="AlphaFoldDB" id="A0A3B4AZD5"/>
<dbReference type="GO" id="GO:0045216">
    <property type="term" value="P:cell-cell junction organization"/>
    <property type="evidence" value="ECO:0007669"/>
    <property type="project" value="UniProtKB-ARBA"/>
</dbReference>
<accession>A0A3B4AZD5</accession>
<evidence type="ECO:0000256" key="10">
    <source>
        <dbReference type="ARBA" id="ARBA00023136"/>
    </source>
</evidence>
<dbReference type="SMART" id="SM00112">
    <property type="entry name" value="CA"/>
    <property type="match status" value="1"/>
</dbReference>
<evidence type="ECO:0000256" key="2">
    <source>
        <dbReference type="ARBA" id="ARBA00004568"/>
    </source>
</evidence>
<feature type="region of interest" description="Disordered" evidence="13">
    <location>
        <begin position="571"/>
        <end position="590"/>
    </location>
</feature>
<evidence type="ECO:0000256" key="3">
    <source>
        <dbReference type="ARBA" id="ARBA00022475"/>
    </source>
</evidence>
<evidence type="ECO:0000256" key="14">
    <source>
        <dbReference type="SAM" id="Phobius"/>
    </source>
</evidence>
<keyword evidence="8" id="KW-0965">Cell junction</keyword>
<dbReference type="InterPro" id="IPR050971">
    <property type="entry name" value="Cadherin-domain_protein"/>
</dbReference>